<feature type="repeat" description="WD" evidence="3">
    <location>
        <begin position="189"/>
        <end position="223"/>
    </location>
</feature>
<reference evidence="4" key="1">
    <citation type="submission" date="2019-10" db="EMBL/GenBank/DDBJ databases">
        <authorList>
            <person name="Nor Muhammad N."/>
        </authorList>
    </citation>
    <scope>NUCLEOTIDE SEQUENCE</scope>
</reference>
<dbReference type="EMBL" id="LR726070">
    <property type="protein sequence ID" value="VWO97016.1"/>
    <property type="molecule type" value="Genomic_DNA"/>
</dbReference>
<keyword evidence="2" id="KW-0677">Repeat</keyword>
<dbReference type="PROSITE" id="PS00678">
    <property type="entry name" value="WD_REPEATS_1"/>
    <property type="match status" value="2"/>
</dbReference>
<dbReference type="SUPFAM" id="SSF50978">
    <property type="entry name" value="WD40 repeat-like"/>
    <property type="match status" value="1"/>
</dbReference>
<evidence type="ECO:0000313" key="4">
    <source>
        <dbReference type="EMBL" id="VWO97016.1"/>
    </source>
</evidence>
<dbReference type="Pfam" id="PF00400">
    <property type="entry name" value="WD40"/>
    <property type="match status" value="3"/>
</dbReference>
<dbReference type="InterPro" id="IPR001680">
    <property type="entry name" value="WD40_rpt"/>
</dbReference>
<dbReference type="Gene3D" id="2.130.10.10">
    <property type="entry name" value="YVTN repeat-like/Quinoprotein amine dehydrogenase"/>
    <property type="match status" value="2"/>
</dbReference>
<dbReference type="InterPro" id="IPR019775">
    <property type="entry name" value="WD40_repeat_CS"/>
</dbReference>
<dbReference type="PROSITE" id="PS50082">
    <property type="entry name" value="WD_REPEATS_2"/>
    <property type="match status" value="2"/>
</dbReference>
<proteinExistence type="predicted"/>
<dbReference type="PROSITE" id="PS50294">
    <property type="entry name" value="WD_REPEATS_REGION"/>
    <property type="match status" value="2"/>
</dbReference>
<feature type="repeat" description="WD" evidence="3">
    <location>
        <begin position="371"/>
        <end position="412"/>
    </location>
</feature>
<keyword evidence="1 3" id="KW-0853">WD repeat</keyword>
<dbReference type="PANTHER" id="PTHR19848:SF8">
    <property type="entry name" value="F-BOX AND WD REPEAT DOMAIN CONTAINING 7"/>
    <property type="match status" value="1"/>
</dbReference>
<dbReference type="PANTHER" id="PTHR19848">
    <property type="entry name" value="WD40 REPEAT PROTEIN"/>
    <property type="match status" value="1"/>
</dbReference>
<dbReference type="InterPro" id="IPR015943">
    <property type="entry name" value="WD40/YVTN_repeat-like_dom_sf"/>
</dbReference>
<sequence>MLPNLYEINFYDNAADRVTKERLITFHPSVVKYCRRFGQHIRTLSFHNMTFSSPSALSDILLSLSNIRSLSCSALKVKEDCPDQGLIPRRSLNRLHLTSLTIQDDVEKSLLNLLREAAICTATTLVCALDVESDDPAAVCEHSYALSSIQCDLWMHQLEALFPALAERRALKVVAVKYSALAGHNALMVSPIATSPDSRWAATGASDGTIIVWDLQSGCISQQWYAVENGPDSLAFSPNGQYLMSASRWAAARGKAATIWDLHQDARQMISLEAEAGPSLRSPQCINCIWAPDGSWIAAGAQEEGTVSTSIWETTTGAFQRRHETVWEGSELLAASADGRWIVAGVLDPRDRYFYHCWIRSVESGQVRRSLRGHTGQVNAAAFNSEGTRVVTGSADSTIRIWDAESGEQLLVMQDRGRDRGLDAVAFSADGRMVLSHAYGFQRGSDCGDGGVKVWDASNGALLASLVEARTEYYTTPHTACFSPCGRYIASASDGATDIIL</sequence>
<organism evidence="4">
    <name type="scientific">Ganoderma boninense</name>
    <dbReference type="NCBI Taxonomy" id="34458"/>
    <lineage>
        <taxon>Eukaryota</taxon>
        <taxon>Fungi</taxon>
        <taxon>Dikarya</taxon>
        <taxon>Basidiomycota</taxon>
        <taxon>Agaricomycotina</taxon>
        <taxon>Agaricomycetes</taxon>
        <taxon>Polyporales</taxon>
        <taxon>Polyporaceae</taxon>
        <taxon>Ganoderma</taxon>
    </lineage>
</organism>
<protein>
    <submittedName>
        <fullName evidence="4">Transcriptional repressor TUP1</fullName>
    </submittedName>
</protein>
<name>A0A5K1JZP4_9APHY</name>
<accession>A0A5K1JZP4</accession>
<gene>
    <name evidence="4" type="primary">C4YFX2</name>
</gene>
<dbReference type="SMART" id="SM00320">
    <property type="entry name" value="WD40"/>
    <property type="match status" value="3"/>
</dbReference>
<dbReference type="AlphaFoldDB" id="A0A5K1JZP4"/>
<dbReference type="PRINTS" id="PR00320">
    <property type="entry name" value="GPROTEINBRPT"/>
</dbReference>
<evidence type="ECO:0000256" key="2">
    <source>
        <dbReference type="ARBA" id="ARBA00022737"/>
    </source>
</evidence>
<dbReference type="InterPro" id="IPR036322">
    <property type="entry name" value="WD40_repeat_dom_sf"/>
</dbReference>
<evidence type="ECO:0000256" key="3">
    <source>
        <dbReference type="PROSITE-ProRule" id="PRU00221"/>
    </source>
</evidence>
<dbReference type="InterPro" id="IPR020472">
    <property type="entry name" value="WD40_PAC1"/>
</dbReference>
<evidence type="ECO:0000256" key="1">
    <source>
        <dbReference type="ARBA" id="ARBA00022574"/>
    </source>
</evidence>